<dbReference type="GO" id="GO:0034364">
    <property type="term" value="C:high-density lipoprotein particle"/>
    <property type="evidence" value="ECO:0007669"/>
    <property type="project" value="Ensembl"/>
</dbReference>
<evidence type="ECO:0000256" key="8">
    <source>
        <dbReference type="ARBA" id="ARBA00023055"/>
    </source>
</evidence>
<reference evidence="11" key="2">
    <citation type="submission" date="2025-08" db="UniProtKB">
        <authorList>
            <consortium name="Ensembl"/>
        </authorList>
    </citation>
    <scope>IDENTIFICATION</scope>
    <source>
        <strain evidence="11">2N</strain>
    </source>
</reference>
<keyword evidence="5" id="KW-0813">Transport</keyword>
<accession>H0VEB3</accession>
<feature type="chain" id="PRO_5012565102" description="Apolipoprotein C-IV" evidence="10">
    <location>
        <begin position="29"/>
        <end position="123"/>
    </location>
</feature>
<dbReference type="HOGENOM" id="CLU_161459_0_0_1"/>
<evidence type="ECO:0000256" key="1">
    <source>
        <dbReference type="ARBA" id="ARBA00003688"/>
    </source>
</evidence>
<reference evidence="12" key="1">
    <citation type="journal article" date="2011" name="Nature">
        <title>A high-resolution map of human evolutionary constraint using 29 mammals.</title>
        <authorList>
            <person name="Lindblad-Toh K."/>
            <person name="Garber M."/>
            <person name="Zuk O."/>
            <person name="Lin M.F."/>
            <person name="Parker B.J."/>
            <person name="Washietl S."/>
            <person name="Kheradpour P."/>
            <person name="Ernst J."/>
            <person name="Jordan G."/>
            <person name="Mauceli E."/>
            <person name="Ward L.D."/>
            <person name="Lowe C.B."/>
            <person name="Holloway A.K."/>
            <person name="Clamp M."/>
            <person name="Gnerre S."/>
            <person name="Alfoldi J."/>
            <person name="Beal K."/>
            <person name="Chang J."/>
            <person name="Clawson H."/>
            <person name="Cuff J."/>
            <person name="Di Palma F."/>
            <person name="Fitzgerald S."/>
            <person name="Flicek P."/>
            <person name="Guttman M."/>
            <person name="Hubisz M.J."/>
            <person name="Jaffe D.B."/>
            <person name="Jungreis I."/>
            <person name="Kent W.J."/>
            <person name="Kostka D."/>
            <person name="Lara M."/>
            <person name="Martins A.L."/>
            <person name="Massingham T."/>
            <person name="Moltke I."/>
            <person name="Raney B.J."/>
            <person name="Rasmussen M.D."/>
            <person name="Robinson J."/>
            <person name="Stark A."/>
            <person name="Vilella A.J."/>
            <person name="Wen J."/>
            <person name="Xie X."/>
            <person name="Zody M.C."/>
            <person name="Baldwin J."/>
            <person name="Bloom T."/>
            <person name="Chin C.W."/>
            <person name="Heiman D."/>
            <person name="Nicol R."/>
            <person name="Nusbaum C."/>
            <person name="Young S."/>
            <person name="Wilkinson J."/>
            <person name="Worley K.C."/>
            <person name="Kovar C.L."/>
            <person name="Muzny D.M."/>
            <person name="Gibbs R.A."/>
            <person name="Cree A."/>
            <person name="Dihn H.H."/>
            <person name="Fowler G."/>
            <person name="Jhangiani S."/>
            <person name="Joshi V."/>
            <person name="Lee S."/>
            <person name="Lewis L.R."/>
            <person name="Nazareth L.V."/>
            <person name="Okwuonu G."/>
            <person name="Santibanez J."/>
            <person name="Warren W.C."/>
            <person name="Mardis E.R."/>
            <person name="Weinstock G.M."/>
            <person name="Wilson R.K."/>
            <person name="Delehaunty K."/>
            <person name="Dooling D."/>
            <person name="Fronik C."/>
            <person name="Fulton L."/>
            <person name="Fulton B."/>
            <person name="Graves T."/>
            <person name="Minx P."/>
            <person name="Sodergren E."/>
            <person name="Birney E."/>
            <person name="Margulies E.H."/>
            <person name="Herrero J."/>
            <person name="Green E.D."/>
            <person name="Haussler D."/>
            <person name="Siepel A."/>
            <person name="Goldman N."/>
            <person name="Pollard K.S."/>
            <person name="Pedersen J.S."/>
            <person name="Lander E.S."/>
            <person name="Kellis M."/>
        </authorList>
    </citation>
    <scope>NUCLEOTIDE SEQUENCE [LARGE SCALE GENOMIC DNA]</scope>
    <source>
        <strain evidence="12">2N</strain>
    </source>
</reference>
<evidence type="ECO:0000256" key="5">
    <source>
        <dbReference type="ARBA" id="ARBA00022448"/>
    </source>
</evidence>
<dbReference type="eggNOG" id="ENOG502TE52">
    <property type="taxonomic scope" value="Eukaryota"/>
</dbReference>
<dbReference type="Pfam" id="PF15119">
    <property type="entry name" value="APOC4"/>
    <property type="match status" value="1"/>
</dbReference>
<dbReference type="EMBL" id="AAKN02048232">
    <property type="status" value="NOT_ANNOTATED_CDS"/>
    <property type="molecule type" value="Genomic_DNA"/>
</dbReference>
<gene>
    <name evidence="11" type="primary">APOC4</name>
</gene>
<comment type="similarity">
    <text evidence="3">Belongs to the apolipoprotein C4 family.</text>
</comment>
<dbReference type="InParanoid" id="H0VEB3"/>
<dbReference type="Bgee" id="ENSCPOG00000009300">
    <property type="expression patterns" value="Expressed in liver"/>
</dbReference>
<sequence>TRLLRPRLQALPALCLCVLALICAVAHASVEDLSPETDPEASSWGLSRLRGLVELMVIRTRERWQWFWSPGVFQDFMQTYYEDHLKDLGPRTQAWLTQSKDSLLNKTLSLCPRLLCRGRAQDS</sequence>
<dbReference type="STRING" id="10141.ENSCPOP00000008349"/>
<evidence type="ECO:0000256" key="2">
    <source>
        <dbReference type="ARBA" id="ARBA00004613"/>
    </source>
</evidence>
<dbReference type="AlphaFoldDB" id="H0VEB3"/>
<organism evidence="11 12">
    <name type="scientific">Cavia porcellus</name>
    <name type="common">Guinea pig</name>
    <dbReference type="NCBI Taxonomy" id="10141"/>
    <lineage>
        <taxon>Eukaryota</taxon>
        <taxon>Metazoa</taxon>
        <taxon>Chordata</taxon>
        <taxon>Craniata</taxon>
        <taxon>Vertebrata</taxon>
        <taxon>Euteleostomi</taxon>
        <taxon>Mammalia</taxon>
        <taxon>Eutheria</taxon>
        <taxon>Euarchontoglires</taxon>
        <taxon>Glires</taxon>
        <taxon>Rodentia</taxon>
        <taxon>Hystricomorpha</taxon>
        <taxon>Caviidae</taxon>
        <taxon>Cavia</taxon>
    </lineage>
</organism>
<evidence type="ECO:0000313" key="12">
    <source>
        <dbReference type="Proteomes" id="UP000005447"/>
    </source>
</evidence>
<keyword evidence="8" id="KW-0445">Lipid transport</keyword>
<evidence type="ECO:0000256" key="3">
    <source>
        <dbReference type="ARBA" id="ARBA00007402"/>
    </source>
</evidence>
<dbReference type="PANTHER" id="PTHR32288">
    <property type="entry name" value="APOLIPOPROTEIN C-IV"/>
    <property type="match status" value="1"/>
</dbReference>
<dbReference type="Ensembl" id="ENSCPOT00000009385.3">
    <property type="protein sequence ID" value="ENSCPOP00000008349.3"/>
    <property type="gene ID" value="ENSCPOG00000009300.4"/>
</dbReference>
<dbReference type="GO" id="GO:0006869">
    <property type="term" value="P:lipid transport"/>
    <property type="evidence" value="ECO:0007669"/>
    <property type="project" value="UniProtKB-KW"/>
</dbReference>
<dbReference type="GO" id="GO:0019915">
    <property type="term" value="P:lipid storage"/>
    <property type="evidence" value="ECO:0007669"/>
    <property type="project" value="Ensembl"/>
</dbReference>
<evidence type="ECO:0000256" key="7">
    <source>
        <dbReference type="ARBA" id="ARBA00022729"/>
    </source>
</evidence>
<dbReference type="PANTHER" id="PTHR32288:SF0">
    <property type="entry name" value="APOLIPOPROTEIN C-IV"/>
    <property type="match status" value="1"/>
</dbReference>
<dbReference type="OMA" id="KWQWFWG"/>
<protein>
    <recommendedName>
        <fullName evidence="4">Apolipoprotein C-IV</fullName>
    </recommendedName>
    <alternativeName>
        <fullName evidence="9">Apolipoprotein C4</fullName>
    </alternativeName>
</protein>
<evidence type="ECO:0000256" key="9">
    <source>
        <dbReference type="ARBA" id="ARBA00031172"/>
    </source>
</evidence>
<evidence type="ECO:0000256" key="6">
    <source>
        <dbReference type="ARBA" id="ARBA00022525"/>
    </source>
</evidence>
<reference evidence="11" key="3">
    <citation type="submission" date="2025-09" db="UniProtKB">
        <authorList>
            <consortium name="Ensembl"/>
        </authorList>
    </citation>
    <scope>IDENTIFICATION</scope>
    <source>
        <strain evidence="11">2N</strain>
    </source>
</reference>
<name>H0VEB3_CAVPO</name>
<evidence type="ECO:0000313" key="11">
    <source>
        <dbReference type="Ensembl" id="ENSCPOP00000008349.3"/>
    </source>
</evidence>
<comment type="function">
    <text evidence="1">May participate in lipoprotein metabolism.</text>
</comment>
<evidence type="ECO:0000256" key="10">
    <source>
        <dbReference type="SAM" id="SignalP"/>
    </source>
</evidence>
<dbReference type="GO" id="GO:0034361">
    <property type="term" value="C:very-low-density lipoprotein particle"/>
    <property type="evidence" value="ECO:0007669"/>
    <property type="project" value="Ensembl"/>
</dbReference>
<comment type="subcellular location">
    <subcellularLocation>
        <location evidence="2">Secreted</location>
    </subcellularLocation>
</comment>
<dbReference type="GO" id="GO:0070328">
    <property type="term" value="P:triglyceride homeostasis"/>
    <property type="evidence" value="ECO:0007669"/>
    <property type="project" value="Ensembl"/>
</dbReference>
<dbReference type="Proteomes" id="UP000005447">
    <property type="component" value="Unassembled WGS sequence"/>
</dbReference>
<dbReference type="GO" id="GO:0010890">
    <property type="term" value="P:positive regulation of triglyceride storage"/>
    <property type="evidence" value="ECO:0007669"/>
    <property type="project" value="TreeGrafter"/>
</dbReference>
<proteinExistence type="inferred from homology"/>
<evidence type="ECO:0000256" key="4">
    <source>
        <dbReference type="ARBA" id="ARBA00013939"/>
    </source>
</evidence>
<keyword evidence="6" id="KW-0964">Secreted</keyword>
<dbReference type="VEuPathDB" id="HostDB:ENSCPOG00000009300"/>
<dbReference type="GeneTree" id="ENSGT00390000015914"/>
<keyword evidence="12" id="KW-1185">Reference proteome</keyword>
<feature type="signal peptide" evidence="10">
    <location>
        <begin position="1"/>
        <end position="28"/>
    </location>
</feature>
<dbReference type="InterPro" id="IPR028120">
    <property type="entry name" value="APOC4"/>
</dbReference>
<keyword evidence="7 10" id="KW-0732">Signal</keyword>
<dbReference type="FunCoup" id="H0VEB3">
    <property type="interactions" value="16"/>
</dbReference>